<dbReference type="InterPro" id="IPR036425">
    <property type="entry name" value="MoaB/Mog-like_dom_sf"/>
</dbReference>
<dbReference type="SUPFAM" id="SSF53218">
    <property type="entry name" value="Molybdenum cofactor biosynthesis proteins"/>
    <property type="match status" value="1"/>
</dbReference>
<gene>
    <name evidence="4" type="ORF">CIG21_04055</name>
    <name evidence="5" type="ORF">CKJ80_01745</name>
</gene>
<protein>
    <submittedName>
        <fullName evidence="4">Molybdenum cofactor biosynthesis protein</fullName>
    </submittedName>
</protein>
<reference evidence="5 7" key="1">
    <citation type="submission" date="2017-08" db="EMBL/GenBank/DDBJ databases">
        <title>Whole genome sequences of 6 clinical strains closest to Corynebacterium imitans.</title>
        <authorList>
            <person name="Bernier A.-M."/>
            <person name="Burdz T."/>
            <person name="Bernard K."/>
        </authorList>
    </citation>
    <scope>NUCLEOTIDE SEQUENCE [LARGE SCALE GENOMIC DNA]</scope>
    <source>
        <strain evidence="5 7">NML92-0415</strain>
    </source>
</reference>
<dbReference type="PANTHER" id="PTHR43764:SF1">
    <property type="entry name" value="MOLYBDOPTERIN MOLYBDOTRANSFERASE"/>
    <property type="match status" value="1"/>
</dbReference>
<comment type="pathway">
    <text evidence="1">Cofactor biosynthesis; molybdopterin biosynthesis.</text>
</comment>
<dbReference type="RefSeq" id="WP_095275972.1">
    <property type="nucleotide sequence ID" value="NZ_CP047655.1"/>
</dbReference>
<name>A0A269PEE1_9CORY</name>
<dbReference type="Pfam" id="PF00994">
    <property type="entry name" value="MoCF_biosynth"/>
    <property type="match status" value="1"/>
</dbReference>
<evidence type="ECO:0000256" key="1">
    <source>
        <dbReference type="ARBA" id="ARBA00005046"/>
    </source>
</evidence>
<organism evidence="4 6">
    <name type="scientific">Corynebacterium hadale</name>
    <dbReference type="NCBI Taxonomy" id="2026255"/>
    <lineage>
        <taxon>Bacteria</taxon>
        <taxon>Bacillati</taxon>
        <taxon>Actinomycetota</taxon>
        <taxon>Actinomycetes</taxon>
        <taxon>Mycobacteriales</taxon>
        <taxon>Corynebacteriaceae</taxon>
        <taxon>Corynebacterium</taxon>
    </lineage>
</organism>
<comment type="caution">
    <text evidence="4">The sequence shown here is derived from an EMBL/GenBank/DDBJ whole genome shotgun (WGS) entry which is preliminary data.</text>
</comment>
<evidence type="ECO:0000313" key="7">
    <source>
        <dbReference type="Proteomes" id="UP000218041"/>
    </source>
</evidence>
<keyword evidence="2" id="KW-0501">Molybdenum cofactor biosynthesis</keyword>
<dbReference type="Proteomes" id="UP000215771">
    <property type="component" value="Unassembled WGS sequence"/>
</dbReference>
<dbReference type="EMBL" id="NQMQ01000009">
    <property type="protein sequence ID" value="PAJ70487.1"/>
    <property type="molecule type" value="Genomic_DNA"/>
</dbReference>
<evidence type="ECO:0000256" key="2">
    <source>
        <dbReference type="ARBA" id="ARBA00023150"/>
    </source>
</evidence>
<evidence type="ECO:0000259" key="3">
    <source>
        <dbReference type="SMART" id="SM00852"/>
    </source>
</evidence>
<dbReference type="AlphaFoldDB" id="A0A269PEE1"/>
<dbReference type="EMBL" id="NSGP01000002">
    <property type="protein sequence ID" value="PAT11400.1"/>
    <property type="molecule type" value="Genomic_DNA"/>
</dbReference>
<evidence type="ECO:0000313" key="5">
    <source>
        <dbReference type="EMBL" id="PAT11400.1"/>
    </source>
</evidence>
<dbReference type="GO" id="GO:0006777">
    <property type="term" value="P:Mo-molybdopterin cofactor biosynthetic process"/>
    <property type="evidence" value="ECO:0007669"/>
    <property type="project" value="UniProtKB-KW"/>
</dbReference>
<sequence>MRNAEVIVASTRASQGIYQDKSGPIAVEFLRGMGLRTPDATVVADAAIDAAVRDAIARRPSVVLISGGTGVSPDDRTVEAVAAHVDRELPGIAHAFYQQGLASTPTAILSRTVAGITQRGTFIMALPGSRGGVQDGCAVLAPILPHLLDQLEGNHAH</sequence>
<proteinExistence type="predicted"/>
<reference evidence="4 6" key="2">
    <citation type="submission" date="2017-08" db="EMBL/GenBank/DDBJ databases">
        <authorList>
            <person name="de Groot N.N."/>
        </authorList>
    </citation>
    <scope>NUCLEOTIDE SEQUENCE [LARGE SCALE GENOMIC DNA]</scope>
    <source>
        <strain evidence="4 6">NBT06-6</strain>
    </source>
</reference>
<dbReference type="SMART" id="SM00852">
    <property type="entry name" value="MoCF_biosynth"/>
    <property type="match status" value="1"/>
</dbReference>
<evidence type="ECO:0000313" key="6">
    <source>
        <dbReference type="Proteomes" id="UP000215771"/>
    </source>
</evidence>
<dbReference type="Gene3D" id="3.40.980.10">
    <property type="entry name" value="MoaB/Mog-like domain"/>
    <property type="match status" value="1"/>
</dbReference>
<dbReference type="Proteomes" id="UP000218041">
    <property type="component" value="Unassembled WGS sequence"/>
</dbReference>
<dbReference type="PANTHER" id="PTHR43764">
    <property type="entry name" value="MOLYBDENUM COFACTOR BIOSYNTHESIS"/>
    <property type="match status" value="1"/>
</dbReference>
<dbReference type="InterPro" id="IPR051920">
    <property type="entry name" value="MPT_Adenylyltrnsfr/MoaC-Rel"/>
</dbReference>
<dbReference type="CDD" id="cd00886">
    <property type="entry name" value="MogA_MoaB"/>
    <property type="match status" value="1"/>
</dbReference>
<accession>A0A269PEE1</accession>
<feature type="domain" description="MoaB/Mog" evidence="3">
    <location>
        <begin position="5"/>
        <end position="147"/>
    </location>
</feature>
<dbReference type="InterPro" id="IPR001453">
    <property type="entry name" value="MoaB/Mog_dom"/>
</dbReference>
<evidence type="ECO:0000313" key="4">
    <source>
        <dbReference type="EMBL" id="PAJ70487.1"/>
    </source>
</evidence>